<dbReference type="EMBL" id="JAEHNZ010000003">
    <property type="protein sequence ID" value="MBK0396939.1"/>
    <property type="molecule type" value="Genomic_DNA"/>
</dbReference>
<organism evidence="3 4">
    <name type="scientific">Kingella bonacorsii</name>
    <dbReference type="NCBI Taxonomy" id="2796361"/>
    <lineage>
        <taxon>Bacteria</taxon>
        <taxon>Pseudomonadati</taxon>
        <taxon>Pseudomonadota</taxon>
        <taxon>Betaproteobacteria</taxon>
        <taxon>Neisseriales</taxon>
        <taxon>Neisseriaceae</taxon>
        <taxon>Kingella</taxon>
    </lineage>
</organism>
<gene>
    <name evidence="3" type="ORF">JDW22_10235</name>
</gene>
<sequence>MKKVLALLALTTSFAAVAAPVAGHAGKASHKGANPAVAKTHGKALKGKAAKGKSVAQDAPQTMETAPAAVAPAPQQAAPAAKTAPQAPAAH</sequence>
<feature type="region of interest" description="Disordered" evidence="1">
    <location>
        <begin position="22"/>
        <end position="91"/>
    </location>
</feature>
<evidence type="ECO:0000256" key="1">
    <source>
        <dbReference type="SAM" id="MobiDB-lite"/>
    </source>
</evidence>
<feature type="signal peptide" evidence="2">
    <location>
        <begin position="1"/>
        <end position="18"/>
    </location>
</feature>
<comment type="caution">
    <text evidence="3">The sequence shown here is derived from an EMBL/GenBank/DDBJ whole genome shotgun (WGS) entry which is preliminary data.</text>
</comment>
<evidence type="ECO:0000256" key="2">
    <source>
        <dbReference type="SAM" id="SignalP"/>
    </source>
</evidence>
<dbReference type="Proteomes" id="UP000614058">
    <property type="component" value="Unassembled WGS sequence"/>
</dbReference>
<keyword evidence="2" id="KW-0732">Signal</keyword>
<accession>A0ABS1BUK7</accession>
<evidence type="ECO:0000313" key="3">
    <source>
        <dbReference type="EMBL" id="MBK0396939.1"/>
    </source>
</evidence>
<feature type="compositionally biased region" description="Basic residues" evidence="1">
    <location>
        <begin position="40"/>
        <end position="51"/>
    </location>
</feature>
<dbReference type="RefSeq" id="WP_200522973.1">
    <property type="nucleotide sequence ID" value="NZ_JAEHNZ010000003.1"/>
</dbReference>
<feature type="compositionally biased region" description="Low complexity" evidence="1">
    <location>
        <begin position="66"/>
        <end position="91"/>
    </location>
</feature>
<proteinExistence type="predicted"/>
<keyword evidence="4" id="KW-1185">Reference proteome</keyword>
<protein>
    <recommendedName>
        <fullName evidence="5">Acid shock protein</fullName>
    </recommendedName>
</protein>
<evidence type="ECO:0000313" key="4">
    <source>
        <dbReference type="Proteomes" id="UP000614058"/>
    </source>
</evidence>
<evidence type="ECO:0008006" key="5">
    <source>
        <dbReference type="Google" id="ProtNLM"/>
    </source>
</evidence>
<reference evidence="3 4" key="1">
    <citation type="journal article" date="2021" name="Pathogens">
        <title>Isolation and Characterization of Kingella bonacorsii sp. nov., A Novel Kingella Species Detected in a Stable Periodontitis Subject.</title>
        <authorList>
            <person name="Antezack A."/>
            <person name="Boxberger M."/>
            <person name="Rolland C."/>
            <person name="Monnet-Corti V."/>
            <person name="La Scola B."/>
        </authorList>
    </citation>
    <scope>NUCLEOTIDE SEQUENCE [LARGE SCALE GENOMIC DNA]</scope>
    <source>
        <strain evidence="3 4">Marseille-Q4569</strain>
    </source>
</reference>
<name>A0ABS1BUK7_9NEIS</name>
<feature type="chain" id="PRO_5046581514" description="Acid shock protein" evidence="2">
    <location>
        <begin position="19"/>
        <end position="91"/>
    </location>
</feature>